<dbReference type="EC" id="3.1.1.4" evidence="17"/>
<dbReference type="Pfam" id="PF02253">
    <property type="entry name" value="PLA1"/>
    <property type="match status" value="1"/>
</dbReference>
<comment type="subcellular location">
    <subcellularLocation>
        <location evidence="17">Cell outer membrane</location>
        <topology evidence="17">Multi-pass membrane protein</topology>
    </subcellularLocation>
    <text evidence="17">One of the very few enzymes located there.</text>
</comment>
<feature type="active site" description="Proton acceptor" evidence="15">
    <location>
        <position position="254"/>
    </location>
</feature>
<evidence type="ECO:0000256" key="15">
    <source>
        <dbReference type="PIRSR" id="PIRSR603187-1"/>
    </source>
</evidence>
<evidence type="ECO:0000256" key="12">
    <source>
        <dbReference type="ARBA" id="ARBA00023098"/>
    </source>
</evidence>
<reference evidence="18 19" key="1">
    <citation type="submission" date="2017-01" db="EMBL/GenBank/DDBJ databases">
        <title>Novel large sulfur bacteria in the metagenomes of groundwater-fed chemosynthetic microbial mats in the Lake Huron basin.</title>
        <authorList>
            <person name="Sharrar A.M."/>
            <person name="Flood B.E."/>
            <person name="Bailey J.V."/>
            <person name="Jones D.S."/>
            <person name="Biddanda B."/>
            <person name="Ruberg S.A."/>
            <person name="Marcus D.N."/>
            <person name="Dick G.J."/>
        </authorList>
    </citation>
    <scope>NUCLEOTIDE SEQUENCE [LARGE SCALE GENOMIC DNA]</scope>
    <source>
        <strain evidence="18">A7</strain>
    </source>
</reference>
<comment type="caution">
    <text evidence="18">The sequence shown here is derived from an EMBL/GenBank/DDBJ whole genome shotgun (WGS) entry which is preliminary data.</text>
</comment>
<evidence type="ECO:0000256" key="14">
    <source>
        <dbReference type="ARBA" id="ARBA00023237"/>
    </source>
</evidence>
<feature type="signal peptide" evidence="17">
    <location>
        <begin position="1"/>
        <end position="19"/>
    </location>
</feature>
<evidence type="ECO:0000313" key="18">
    <source>
        <dbReference type="EMBL" id="OQW86482.1"/>
    </source>
</evidence>
<feature type="binding site" description="in dimeric form" evidence="16">
    <location>
        <position position="217"/>
    </location>
    <ligand>
        <name>Ca(2+)</name>
        <dbReference type="ChEBI" id="CHEBI:29108"/>
        <label>1</label>
    </ligand>
</feature>
<keyword evidence="14 17" id="KW-0998">Cell outer membrane</keyword>
<dbReference type="Gene3D" id="2.40.230.10">
    <property type="entry name" value="Phospholipase A1"/>
    <property type="match status" value="1"/>
</dbReference>
<dbReference type="InterPro" id="IPR036541">
    <property type="entry name" value="PLipase_A1_sf"/>
</dbReference>
<comment type="catalytic activity">
    <reaction evidence="2 17">
        <text>a 1,2-diacyl-sn-glycero-3-phosphocholine + H2O = a 1-acyl-sn-glycero-3-phosphocholine + a fatty acid + H(+)</text>
        <dbReference type="Rhea" id="RHEA:15801"/>
        <dbReference type="ChEBI" id="CHEBI:15377"/>
        <dbReference type="ChEBI" id="CHEBI:15378"/>
        <dbReference type="ChEBI" id="CHEBI:28868"/>
        <dbReference type="ChEBI" id="CHEBI:57643"/>
        <dbReference type="ChEBI" id="CHEBI:58168"/>
        <dbReference type="EC" id="3.1.1.4"/>
    </reaction>
</comment>
<feature type="active site" description="Nucleophile" evidence="15">
    <location>
        <position position="256"/>
    </location>
</feature>
<dbReference type="GO" id="GO:0016042">
    <property type="term" value="P:lipid catabolic process"/>
    <property type="evidence" value="ECO:0007669"/>
    <property type="project" value="UniProtKB-KW"/>
</dbReference>
<dbReference type="PRINTS" id="PR01486">
    <property type="entry name" value="PHPHLIPASEA1"/>
</dbReference>
<evidence type="ECO:0000256" key="16">
    <source>
        <dbReference type="PIRSR" id="PIRSR603187-2"/>
    </source>
</evidence>
<comment type="function">
    <text evidence="17">Hydrolysis of phosphatidylcholine with phospholipase A2 (EC 3.1.1.4) and phospholipase A1 (EC 3.1.1.32) activities.</text>
</comment>
<dbReference type="EC" id="3.1.1.32" evidence="17"/>
<evidence type="ECO:0000256" key="6">
    <source>
        <dbReference type="ARBA" id="ARBA00022692"/>
    </source>
</evidence>
<feature type="binding site" description="in dimeric form" evidence="16">
    <location>
        <position position="264"/>
    </location>
    <ligand>
        <name>Ca(2+)</name>
        <dbReference type="ChEBI" id="CHEBI:29108"/>
        <label>1</label>
    </ligand>
</feature>
<feature type="chain" id="PRO_5019614173" description="Phospholipase A1" evidence="17">
    <location>
        <begin position="20"/>
        <end position="394"/>
    </location>
</feature>
<keyword evidence="5" id="KW-1134">Transmembrane beta strand</keyword>
<dbReference type="AlphaFoldDB" id="A0A1W9KQK1"/>
<dbReference type="GO" id="GO:0008970">
    <property type="term" value="F:phospholipase A1 activity"/>
    <property type="evidence" value="ECO:0007669"/>
    <property type="project" value="UniProtKB-EC"/>
</dbReference>
<keyword evidence="13" id="KW-0472">Membrane</keyword>
<keyword evidence="10 16" id="KW-0106">Calcium</keyword>
<keyword evidence="8 17" id="KW-0732">Signal</keyword>
<evidence type="ECO:0000313" key="19">
    <source>
        <dbReference type="Proteomes" id="UP000192505"/>
    </source>
</evidence>
<keyword evidence="6" id="KW-0812">Transmembrane</keyword>
<evidence type="ECO:0000256" key="9">
    <source>
        <dbReference type="ARBA" id="ARBA00022801"/>
    </source>
</evidence>
<dbReference type="InterPro" id="IPR003187">
    <property type="entry name" value="PLipase_A1"/>
</dbReference>
<keyword evidence="11 17" id="KW-0442">Lipid degradation</keyword>
<evidence type="ECO:0000256" key="10">
    <source>
        <dbReference type="ARBA" id="ARBA00022837"/>
    </source>
</evidence>
<dbReference type="SUPFAM" id="SSF56931">
    <property type="entry name" value="Outer membrane phospholipase A (OMPLA)"/>
    <property type="match status" value="1"/>
</dbReference>
<comment type="similarity">
    <text evidence="3 17">Belongs to the phospholipase A1 family.</text>
</comment>
<dbReference type="Proteomes" id="UP000192505">
    <property type="component" value="Unassembled WGS sequence"/>
</dbReference>
<evidence type="ECO:0000256" key="3">
    <source>
        <dbReference type="ARBA" id="ARBA00010525"/>
    </source>
</evidence>
<keyword evidence="12 17" id="KW-0443">Lipid metabolism</keyword>
<evidence type="ECO:0000256" key="7">
    <source>
        <dbReference type="ARBA" id="ARBA00022723"/>
    </source>
</evidence>
<evidence type="ECO:0000256" key="11">
    <source>
        <dbReference type="ARBA" id="ARBA00022963"/>
    </source>
</evidence>
<comment type="cofactor">
    <cofactor evidence="17">
        <name>Ca(2+)</name>
        <dbReference type="ChEBI" id="CHEBI:29108"/>
    </cofactor>
    <text evidence="17">Binds 1 Ca(2+) ion per monomer. In the dimeric form the Ca(2+) is bound by different amino acids with binding of each Ca(2+) shared with ligands coming from each monomer. The Ca(2+) ion may have a role in catalysis.</text>
</comment>
<keyword evidence="7 16" id="KW-0479">Metal-binding</keyword>
<comment type="subunit">
    <text evidence="4 17">Homodimer; dimerization is reversible, and the dimeric form is the active one.</text>
</comment>
<protein>
    <recommendedName>
        <fullName evidence="17">Phospholipase A1</fullName>
        <ecNumber evidence="17">3.1.1.32</ecNumber>
        <ecNumber evidence="17">3.1.1.4</ecNumber>
    </recommendedName>
    <alternativeName>
        <fullName evidence="17">Phosphatidylcholine 1-acylhydrolase</fullName>
    </alternativeName>
</protein>
<accession>A0A1W9KQK1</accession>
<dbReference type="PANTHER" id="PTHR40457">
    <property type="entry name" value="PHOSPHOLIPASE A1"/>
    <property type="match status" value="1"/>
</dbReference>
<comment type="catalytic activity">
    <reaction evidence="1 17">
        <text>a 1,2-diacyl-sn-glycero-3-phosphocholine + H2O = a 2-acyl-sn-glycero-3-phosphocholine + a fatty acid + H(+)</text>
        <dbReference type="Rhea" id="RHEA:18689"/>
        <dbReference type="ChEBI" id="CHEBI:15377"/>
        <dbReference type="ChEBI" id="CHEBI:15378"/>
        <dbReference type="ChEBI" id="CHEBI:28868"/>
        <dbReference type="ChEBI" id="CHEBI:57643"/>
        <dbReference type="ChEBI" id="CHEBI:57875"/>
        <dbReference type="EC" id="3.1.1.32"/>
    </reaction>
</comment>
<proteinExistence type="inferred from homology"/>
<evidence type="ECO:0000256" key="13">
    <source>
        <dbReference type="ARBA" id="ARBA00023136"/>
    </source>
</evidence>
<dbReference type="PANTHER" id="PTHR40457:SF1">
    <property type="entry name" value="PHOSPHOLIPASE A1"/>
    <property type="match status" value="1"/>
</dbReference>
<evidence type="ECO:0000256" key="8">
    <source>
        <dbReference type="ARBA" id="ARBA00022729"/>
    </source>
</evidence>
<gene>
    <name evidence="18" type="ORF">BWK72_17280</name>
</gene>
<evidence type="ECO:0000256" key="17">
    <source>
        <dbReference type="RuleBase" id="RU366027"/>
    </source>
</evidence>
<keyword evidence="9 17" id="KW-0378">Hydrolase</keyword>
<evidence type="ECO:0000256" key="1">
    <source>
        <dbReference type="ARBA" id="ARBA00000111"/>
    </source>
</evidence>
<evidence type="ECO:0000256" key="4">
    <source>
        <dbReference type="ARBA" id="ARBA00011702"/>
    </source>
</evidence>
<evidence type="ECO:0000256" key="5">
    <source>
        <dbReference type="ARBA" id="ARBA00022452"/>
    </source>
</evidence>
<feature type="binding site" description="in dimeric form" evidence="16">
    <location>
        <position position="300"/>
    </location>
    <ligand>
        <name>Ca(2+)</name>
        <dbReference type="ChEBI" id="CHEBI:29108"/>
        <label>1</label>
    </ligand>
</feature>
<dbReference type="GO" id="GO:0004623">
    <property type="term" value="F:phospholipase A2 activity"/>
    <property type="evidence" value="ECO:0007669"/>
    <property type="project" value="UniProtKB-EC"/>
</dbReference>
<evidence type="ECO:0000256" key="2">
    <source>
        <dbReference type="ARBA" id="ARBA00001604"/>
    </source>
</evidence>
<sequence>MKPSFTLILIAASALPAWAAAQNVTKDMANPDEPGWQRCSALSGDPAARLHCFDVWAALQTRAPTARPEAASANNLAAETTAQALKPVPPPAATPVHITMVAPEAHDCKNPRFSELSRFWELEAGSNCGTFGIRGYKPISLSVIGSDSVNTQPDSVLPDHRATSSQAFNTTETRIQLSVRTKIAEGLLTQNQPFKRDSLWFGYTQQSNWQIFSGDLSRPFRTTDHEPELIYIYPTDLALPGNWRLRYTGLSLNHQSNGQPLPLSRSWNRSILMAGLENGSHFQLTGKLWYRIPEGDDVDDNPDISDLVGRSEISGQWSPDLKNTFALTVRHALRSDANGSVKLEWLRKLNSTDGSGKPGGLQLHTQLFSGYGDSLIDYNRRRTVLSVGLSLVDW</sequence>
<dbReference type="EMBL" id="MTEI01000016">
    <property type="protein sequence ID" value="OQW86482.1"/>
    <property type="molecule type" value="Genomic_DNA"/>
</dbReference>
<organism evidence="18 19">
    <name type="scientific">Rhodoferax ferrireducens</name>
    <dbReference type="NCBI Taxonomy" id="192843"/>
    <lineage>
        <taxon>Bacteria</taxon>
        <taxon>Pseudomonadati</taxon>
        <taxon>Pseudomonadota</taxon>
        <taxon>Betaproteobacteria</taxon>
        <taxon>Burkholderiales</taxon>
        <taxon>Comamonadaceae</taxon>
        <taxon>Rhodoferax</taxon>
    </lineage>
</organism>
<dbReference type="GO" id="GO:0009279">
    <property type="term" value="C:cell outer membrane"/>
    <property type="evidence" value="ECO:0007669"/>
    <property type="project" value="UniProtKB-SubCell"/>
</dbReference>
<name>A0A1W9KQK1_9BURK</name>
<dbReference type="GO" id="GO:0046872">
    <property type="term" value="F:metal ion binding"/>
    <property type="evidence" value="ECO:0007669"/>
    <property type="project" value="UniProtKB-KW"/>
</dbReference>